<gene>
    <name evidence="1" type="ORF">A2719_00065</name>
</gene>
<organism evidence="1 2">
    <name type="scientific">Candidatus Ryanbacteria bacterium RIFCSPHIGHO2_01_FULL_45_22</name>
    <dbReference type="NCBI Taxonomy" id="1802114"/>
    <lineage>
        <taxon>Bacteria</taxon>
        <taxon>Candidatus Ryaniibacteriota</taxon>
    </lineage>
</organism>
<accession>A0A1G2FYZ3</accession>
<reference evidence="1 2" key="1">
    <citation type="journal article" date="2016" name="Nat. Commun.">
        <title>Thousands of microbial genomes shed light on interconnected biogeochemical processes in an aquifer system.</title>
        <authorList>
            <person name="Anantharaman K."/>
            <person name="Brown C.T."/>
            <person name="Hug L.A."/>
            <person name="Sharon I."/>
            <person name="Castelle C.J."/>
            <person name="Probst A.J."/>
            <person name="Thomas B.C."/>
            <person name="Singh A."/>
            <person name="Wilkins M.J."/>
            <person name="Karaoz U."/>
            <person name="Brodie E.L."/>
            <person name="Williams K.H."/>
            <person name="Hubbard S.S."/>
            <person name="Banfield J.F."/>
        </authorList>
    </citation>
    <scope>NUCLEOTIDE SEQUENCE [LARGE SCALE GENOMIC DNA]</scope>
</reference>
<comment type="caution">
    <text evidence="1">The sequence shown here is derived from an EMBL/GenBank/DDBJ whole genome shotgun (WGS) entry which is preliminary data.</text>
</comment>
<name>A0A1G2FYZ3_9BACT</name>
<evidence type="ECO:0000313" key="2">
    <source>
        <dbReference type="Proteomes" id="UP000177480"/>
    </source>
</evidence>
<proteinExistence type="predicted"/>
<dbReference type="EMBL" id="MHNK01000021">
    <property type="protein sequence ID" value="OGZ42830.1"/>
    <property type="molecule type" value="Genomic_DNA"/>
</dbReference>
<sequence length="99" mass="11643">MCQFVEVFIAPPSAGLGDQIIRIFRGKKKFPLLRNRQFVFTPKIEHKLVAERSEANQNSLTFPTWCSILKIVRTHFSEKIPPAQFLIFLWWQILKTKIN</sequence>
<protein>
    <submittedName>
        <fullName evidence="1">Uncharacterized protein</fullName>
    </submittedName>
</protein>
<dbReference type="AlphaFoldDB" id="A0A1G2FYZ3"/>
<dbReference type="Proteomes" id="UP000177480">
    <property type="component" value="Unassembled WGS sequence"/>
</dbReference>
<evidence type="ECO:0000313" key="1">
    <source>
        <dbReference type="EMBL" id="OGZ42830.1"/>
    </source>
</evidence>